<dbReference type="NCBIfam" id="TIGR02533">
    <property type="entry name" value="type_II_gspE"/>
    <property type="match status" value="1"/>
</dbReference>
<dbReference type="FunFam" id="3.30.450.90:FF:000001">
    <property type="entry name" value="Type II secretion system ATPase GspE"/>
    <property type="match status" value="1"/>
</dbReference>
<dbReference type="GO" id="GO:0015628">
    <property type="term" value="P:protein secretion by the type II secretion system"/>
    <property type="evidence" value="ECO:0007669"/>
    <property type="project" value="InterPro"/>
</dbReference>
<dbReference type="GO" id="GO:0016887">
    <property type="term" value="F:ATP hydrolysis activity"/>
    <property type="evidence" value="ECO:0007669"/>
    <property type="project" value="TreeGrafter"/>
</dbReference>
<name>A0A1M6C0A9_9FIRM</name>
<dbReference type="OrthoDB" id="9808272at2"/>
<keyword evidence="3" id="KW-0547">Nucleotide-binding</keyword>
<dbReference type="EMBL" id="FQZV01000003">
    <property type="protein sequence ID" value="SHI54427.1"/>
    <property type="molecule type" value="Genomic_DNA"/>
</dbReference>
<feature type="coiled-coil region" evidence="9">
    <location>
        <begin position="144"/>
        <end position="171"/>
    </location>
</feature>
<dbReference type="InterPro" id="IPR007831">
    <property type="entry name" value="T2SS_GspE_N"/>
</dbReference>
<keyword evidence="6" id="KW-1278">Translocase</keyword>
<dbReference type="PROSITE" id="PS00662">
    <property type="entry name" value="T2SP_E"/>
    <property type="match status" value="1"/>
</dbReference>
<evidence type="ECO:0000259" key="10">
    <source>
        <dbReference type="PROSITE" id="PS00662"/>
    </source>
</evidence>
<dbReference type="Gene3D" id="3.30.300.160">
    <property type="entry name" value="Type II secretion system, protein E, N-terminal domain"/>
    <property type="match status" value="1"/>
</dbReference>
<keyword evidence="4" id="KW-0067">ATP-binding</keyword>
<dbReference type="CDD" id="cd01129">
    <property type="entry name" value="PulE-GspE-like"/>
    <property type="match status" value="1"/>
</dbReference>
<evidence type="ECO:0000256" key="1">
    <source>
        <dbReference type="ARBA" id="ARBA00006611"/>
    </source>
</evidence>
<dbReference type="EC" id="7.4.2.8" evidence="7"/>
<keyword evidence="12" id="KW-1185">Reference proteome</keyword>
<evidence type="ECO:0000313" key="12">
    <source>
        <dbReference type="Proteomes" id="UP000184536"/>
    </source>
</evidence>
<keyword evidence="2" id="KW-0813">Transport</keyword>
<reference evidence="12" key="1">
    <citation type="submission" date="2016-11" db="EMBL/GenBank/DDBJ databases">
        <authorList>
            <person name="Varghese N."/>
            <person name="Submissions S."/>
        </authorList>
    </citation>
    <scope>NUCLEOTIDE SEQUENCE [LARGE SCALE GENOMIC DNA]</scope>
    <source>
        <strain evidence="12">DSM 17957</strain>
    </source>
</reference>
<dbReference type="SUPFAM" id="SSF52540">
    <property type="entry name" value="P-loop containing nucleoside triphosphate hydrolases"/>
    <property type="match status" value="1"/>
</dbReference>
<dbReference type="Gene3D" id="3.40.50.300">
    <property type="entry name" value="P-loop containing nucleotide triphosphate hydrolases"/>
    <property type="match status" value="1"/>
</dbReference>
<dbReference type="InterPro" id="IPR027417">
    <property type="entry name" value="P-loop_NTPase"/>
</dbReference>
<evidence type="ECO:0000256" key="8">
    <source>
        <dbReference type="ARBA" id="ARBA00034006"/>
    </source>
</evidence>
<dbReference type="RefSeq" id="WP_110939433.1">
    <property type="nucleotide sequence ID" value="NZ_FQZV01000003.1"/>
</dbReference>
<keyword evidence="9" id="KW-0175">Coiled coil</keyword>
<evidence type="ECO:0000256" key="4">
    <source>
        <dbReference type="ARBA" id="ARBA00022840"/>
    </source>
</evidence>
<dbReference type="PANTHER" id="PTHR30258">
    <property type="entry name" value="TYPE II SECRETION SYSTEM PROTEIN GSPE-RELATED"/>
    <property type="match status" value="1"/>
</dbReference>
<feature type="domain" description="Bacterial type II secretion system protein E" evidence="10">
    <location>
        <begin position="378"/>
        <end position="392"/>
    </location>
</feature>
<comment type="similarity">
    <text evidence="1">Belongs to the GSP E family.</text>
</comment>
<dbReference type="SUPFAM" id="SSF160246">
    <property type="entry name" value="EspE N-terminal domain-like"/>
    <property type="match status" value="1"/>
</dbReference>
<dbReference type="FunFam" id="3.40.50.300:FF:000398">
    <property type="entry name" value="Type IV pilus assembly ATPase PilB"/>
    <property type="match status" value="1"/>
</dbReference>
<evidence type="ECO:0000313" key="11">
    <source>
        <dbReference type="EMBL" id="SHI54427.1"/>
    </source>
</evidence>
<dbReference type="Proteomes" id="UP000184536">
    <property type="component" value="Unassembled WGS sequence"/>
</dbReference>
<dbReference type="PANTHER" id="PTHR30258:SF1">
    <property type="entry name" value="PROTEIN TRANSPORT PROTEIN HOFB HOMOLOG"/>
    <property type="match status" value="1"/>
</dbReference>
<evidence type="ECO:0000256" key="5">
    <source>
        <dbReference type="ARBA" id="ARBA00022927"/>
    </source>
</evidence>
<organism evidence="11 12">
    <name type="scientific">Geosporobacter subterraneus DSM 17957</name>
    <dbReference type="NCBI Taxonomy" id="1121919"/>
    <lineage>
        <taxon>Bacteria</taxon>
        <taxon>Bacillati</taxon>
        <taxon>Bacillota</taxon>
        <taxon>Clostridia</taxon>
        <taxon>Peptostreptococcales</taxon>
        <taxon>Thermotaleaceae</taxon>
        <taxon>Geosporobacter</taxon>
    </lineage>
</organism>
<dbReference type="Gene3D" id="3.30.450.90">
    <property type="match status" value="1"/>
</dbReference>
<dbReference type="InterPro" id="IPR001482">
    <property type="entry name" value="T2SS/T4SS_dom"/>
</dbReference>
<evidence type="ECO:0000256" key="7">
    <source>
        <dbReference type="ARBA" id="ARBA00024382"/>
    </source>
</evidence>
<evidence type="ECO:0000256" key="6">
    <source>
        <dbReference type="ARBA" id="ARBA00022967"/>
    </source>
</evidence>
<keyword evidence="5" id="KW-0653">Protein transport</keyword>
<dbReference type="InterPro" id="IPR037257">
    <property type="entry name" value="T2SS_E_N_sf"/>
</dbReference>
<dbReference type="InterPro" id="IPR003593">
    <property type="entry name" value="AAA+_ATPase"/>
</dbReference>
<dbReference type="STRING" id="1121919.SAMN02745975_00117"/>
<dbReference type="AlphaFoldDB" id="A0A1M6C0A9"/>
<dbReference type="Pfam" id="PF00437">
    <property type="entry name" value="T2SSE"/>
    <property type="match status" value="1"/>
</dbReference>
<dbReference type="SMART" id="SM00382">
    <property type="entry name" value="AAA"/>
    <property type="match status" value="1"/>
</dbReference>
<dbReference type="InterPro" id="IPR013369">
    <property type="entry name" value="T2SS_GspE"/>
</dbReference>
<dbReference type="GO" id="GO:0005886">
    <property type="term" value="C:plasma membrane"/>
    <property type="evidence" value="ECO:0007669"/>
    <property type="project" value="TreeGrafter"/>
</dbReference>
<proteinExistence type="inferred from homology"/>
<gene>
    <name evidence="11" type="ORF">SAMN02745975_00117</name>
</gene>
<dbReference type="GO" id="GO:0015627">
    <property type="term" value="C:type II protein secretion system complex"/>
    <property type="evidence" value="ECO:0007669"/>
    <property type="project" value="InterPro"/>
</dbReference>
<evidence type="ECO:0000256" key="3">
    <source>
        <dbReference type="ARBA" id="ARBA00022741"/>
    </source>
</evidence>
<sequence length="558" mass="62446">MNVKNKRLGDLLVEASLITEEQLIDALQLQKKLNKKLGEVLIEEGILQEKQIIEVLEFQLGIPHVVLDKYYINPDIPKLISEKVARRHILIPIRIERGKLVVAMSDPLNIFAMDDIKLITGYDVEPVIATRKDVLMAIDQYYQKASAEKALEEFKESYDEIAEEIDEESLAQINNAPVVKLVNSIISQAVKMRASDIHIEPYERILRVRFRVDGELQENMTPSKSSHSAIVTRIKIMGKMDIAEKRIPQDGRVEMNVDGREVDMRISVMPTVYGEKVVIRLLDRSGVIISKSELGFTPKNLQVFDQIIKNPFGIILVTGPTGSGKTTTLYAALRELNDVQKNIITVEDPVEYRLEGINQSQVNIKAGLTFASGLRAILRQDPDIVMIGEIRDAETAQIAVRAAITGHLVLSTVHTNDTASTIARLVDMGIEPYLISSSVVGIIAQRLVKKICTNCKTAYPPSAGEIQLLELTDGMMLYKGEGCNACNQTGYRGRTSIHEIMPITKDIKRLIDERSNTEDLRRAAVDQGMTTLRQSCRELVISGITTVDELLRMTYNLD</sequence>
<dbReference type="GO" id="GO:0008564">
    <property type="term" value="F:protein-exporting ATPase activity"/>
    <property type="evidence" value="ECO:0007669"/>
    <property type="project" value="UniProtKB-EC"/>
</dbReference>
<dbReference type="GO" id="GO:0005524">
    <property type="term" value="F:ATP binding"/>
    <property type="evidence" value="ECO:0007669"/>
    <property type="project" value="UniProtKB-KW"/>
</dbReference>
<evidence type="ECO:0000256" key="2">
    <source>
        <dbReference type="ARBA" id="ARBA00022448"/>
    </source>
</evidence>
<protein>
    <recommendedName>
        <fullName evidence="7">protein-secreting ATPase</fullName>
        <ecNumber evidence="7">7.4.2.8</ecNumber>
    </recommendedName>
</protein>
<comment type="catalytic activity">
    <reaction evidence="8">
        <text>ATP + H2O + cellular proteinSide 1 = ADP + phosphate + cellular proteinSide 2.</text>
        <dbReference type="EC" id="7.4.2.8"/>
    </reaction>
</comment>
<evidence type="ECO:0000256" key="9">
    <source>
        <dbReference type="SAM" id="Coils"/>
    </source>
</evidence>
<dbReference type="FunFam" id="3.30.300.160:FF:000002">
    <property type="entry name" value="Type II secretion system protein E"/>
    <property type="match status" value="1"/>
</dbReference>
<dbReference type="Pfam" id="PF05157">
    <property type="entry name" value="MshEN"/>
    <property type="match status" value="1"/>
</dbReference>
<accession>A0A1M6C0A9</accession>